<keyword evidence="4 6" id="KW-0479">Metal-binding</keyword>
<dbReference type="OrthoDB" id="9795814at2"/>
<dbReference type="Proteomes" id="UP000245790">
    <property type="component" value="Unassembled WGS sequence"/>
</dbReference>
<protein>
    <recommendedName>
        <fullName evidence="6">Group 1 truncated hemoglobin</fullName>
    </recommendedName>
</protein>
<evidence type="ECO:0000256" key="6">
    <source>
        <dbReference type="PIRNR" id="PIRNR002030"/>
    </source>
</evidence>
<evidence type="ECO:0000313" key="10">
    <source>
        <dbReference type="EMBL" id="PWK46835.1"/>
    </source>
</evidence>
<name>A0A316FFI5_9GAMM</name>
<evidence type="ECO:0000256" key="3">
    <source>
        <dbReference type="ARBA" id="ARBA00022617"/>
    </source>
</evidence>
<keyword evidence="2 6" id="KW-0813">Transport</keyword>
<dbReference type="GO" id="GO:0020037">
    <property type="term" value="F:heme binding"/>
    <property type="evidence" value="ECO:0007669"/>
    <property type="project" value="InterPro"/>
</dbReference>
<keyword evidence="11" id="KW-1185">Reference proteome</keyword>
<evidence type="ECO:0000256" key="4">
    <source>
        <dbReference type="ARBA" id="ARBA00022723"/>
    </source>
</evidence>
<comment type="similarity">
    <text evidence="1 6">Belongs to the truncated hemoglobin family. Group I subfamily.</text>
</comment>
<keyword evidence="9" id="KW-0732">Signal</keyword>
<feature type="binding site" description="proximal binding residue" evidence="7">
    <location>
        <position position="95"/>
    </location>
    <ligand>
        <name>heme</name>
        <dbReference type="ChEBI" id="CHEBI:30413"/>
    </ligand>
    <ligandPart>
        <name>Fe</name>
        <dbReference type="ChEBI" id="CHEBI:18248"/>
    </ligandPart>
</feature>
<dbReference type="InterPro" id="IPR009050">
    <property type="entry name" value="Globin-like_sf"/>
</dbReference>
<dbReference type="Pfam" id="PF01152">
    <property type="entry name" value="Bac_globin"/>
    <property type="match status" value="1"/>
</dbReference>
<accession>A0A316FFI5</accession>
<feature type="chain" id="PRO_5016363312" description="Group 1 truncated hemoglobin" evidence="9">
    <location>
        <begin position="23"/>
        <end position="143"/>
    </location>
</feature>
<feature type="signal peptide" evidence="9">
    <location>
        <begin position="1"/>
        <end position="22"/>
    </location>
</feature>
<keyword evidence="6" id="KW-0561">Oxygen transport</keyword>
<dbReference type="GO" id="GO:0005344">
    <property type="term" value="F:oxygen carrier activity"/>
    <property type="evidence" value="ECO:0007669"/>
    <property type="project" value="UniProtKB-UniRule"/>
</dbReference>
<gene>
    <name evidence="10" type="ORF">C8D97_11271</name>
</gene>
<dbReference type="AlphaFoldDB" id="A0A316FFI5"/>
<proteinExistence type="inferred from homology"/>
<keyword evidence="5 6" id="KW-0408">Iron</keyword>
<dbReference type="SUPFAM" id="SSF46458">
    <property type="entry name" value="Globin-like"/>
    <property type="match status" value="1"/>
</dbReference>
<evidence type="ECO:0000256" key="7">
    <source>
        <dbReference type="PIRSR" id="PIRSR002030-1"/>
    </source>
</evidence>
<sequence length="143" mass="16151">MNTIKILIAIVFCTLTSCVSLSTDNKQTLYQELGGETGIENIVDDLINEIGNDQQIFHYFAKADITHFRQGLIEHFCAISNGPCEYTGDNMIDIHTGMNVKETDFNHLVDLLINAMDQNNVPHSVQNQLLAKLVPLRKDIIYR</sequence>
<dbReference type="Gene3D" id="1.10.490.10">
    <property type="entry name" value="Globins"/>
    <property type="match status" value="1"/>
</dbReference>
<evidence type="ECO:0000256" key="1">
    <source>
        <dbReference type="ARBA" id="ARBA00009660"/>
    </source>
</evidence>
<dbReference type="InterPro" id="IPR016339">
    <property type="entry name" value="Hemoglobin_trunc_I"/>
</dbReference>
<evidence type="ECO:0000256" key="2">
    <source>
        <dbReference type="ARBA" id="ARBA00022448"/>
    </source>
</evidence>
<evidence type="ECO:0000256" key="8">
    <source>
        <dbReference type="PIRSR" id="PIRSR601486-1"/>
    </source>
</evidence>
<evidence type="ECO:0000256" key="5">
    <source>
        <dbReference type="ARBA" id="ARBA00023004"/>
    </source>
</evidence>
<organism evidence="10 11">
    <name type="scientific">Pleionea mediterranea</name>
    <dbReference type="NCBI Taxonomy" id="523701"/>
    <lineage>
        <taxon>Bacteria</taxon>
        <taxon>Pseudomonadati</taxon>
        <taxon>Pseudomonadota</taxon>
        <taxon>Gammaproteobacteria</taxon>
        <taxon>Oceanospirillales</taxon>
        <taxon>Pleioneaceae</taxon>
        <taxon>Pleionea</taxon>
    </lineage>
</organism>
<dbReference type="PROSITE" id="PS51257">
    <property type="entry name" value="PROKAR_LIPOPROTEIN"/>
    <property type="match status" value="1"/>
</dbReference>
<dbReference type="CDD" id="cd00454">
    <property type="entry name" value="TrHb1_N"/>
    <property type="match status" value="1"/>
</dbReference>
<dbReference type="PIRSF" id="PIRSF002030">
    <property type="entry name" value="Globin_Protozoa/Cyanobacteria"/>
    <property type="match status" value="1"/>
</dbReference>
<feature type="binding site" description="distal binding residue" evidence="8">
    <location>
        <position position="95"/>
    </location>
    <ligand>
        <name>heme</name>
        <dbReference type="ChEBI" id="CHEBI:30413"/>
    </ligand>
    <ligandPart>
        <name>Fe</name>
        <dbReference type="ChEBI" id="CHEBI:18248"/>
    </ligandPart>
</feature>
<dbReference type="EMBL" id="QGGU01000012">
    <property type="protein sequence ID" value="PWK46835.1"/>
    <property type="molecule type" value="Genomic_DNA"/>
</dbReference>
<comment type="cofactor">
    <cofactor evidence="7">
        <name>heme</name>
        <dbReference type="ChEBI" id="CHEBI:30413"/>
    </cofactor>
    <text evidence="7">Binds 1 heme group per subunit.</text>
</comment>
<evidence type="ECO:0000256" key="9">
    <source>
        <dbReference type="SAM" id="SignalP"/>
    </source>
</evidence>
<keyword evidence="3 6" id="KW-0349">Heme</keyword>
<dbReference type="InterPro" id="IPR001486">
    <property type="entry name" value="Hemoglobin_trunc"/>
</dbReference>
<dbReference type="GO" id="GO:0019825">
    <property type="term" value="F:oxygen binding"/>
    <property type="evidence" value="ECO:0007669"/>
    <property type="project" value="InterPro"/>
</dbReference>
<evidence type="ECO:0000313" key="11">
    <source>
        <dbReference type="Proteomes" id="UP000245790"/>
    </source>
</evidence>
<dbReference type="RefSeq" id="WP_109764706.1">
    <property type="nucleotide sequence ID" value="NZ_QGGU01000012.1"/>
</dbReference>
<dbReference type="GO" id="GO:0046872">
    <property type="term" value="F:metal ion binding"/>
    <property type="evidence" value="ECO:0007669"/>
    <property type="project" value="UniProtKB-UniRule"/>
</dbReference>
<dbReference type="InterPro" id="IPR012292">
    <property type="entry name" value="Globin/Proto"/>
</dbReference>
<comment type="caution">
    <text evidence="10">The sequence shown here is derived from an EMBL/GenBank/DDBJ whole genome shotgun (WGS) entry which is preliminary data.</text>
</comment>
<reference evidence="10 11" key="1">
    <citation type="submission" date="2018-05" db="EMBL/GenBank/DDBJ databases">
        <title>Genomic Encyclopedia of Type Strains, Phase IV (KMG-IV): sequencing the most valuable type-strain genomes for metagenomic binning, comparative biology and taxonomic classification.</title>
        <authorList>
            <person name="Goeker M."/>
        </authorList>
    </citation>
    <scope>NUCLEOTIDE SEQUENCE [LARGE SCALE GENOMIC DNA]</scope>
    <source>
        <strain evidence="10 11">DSM 25350</strain>
    </source>
</reference>